<keyword evidence="2" id="KW-0378">Hydrolase</keyword>
<dbReference type="Pfam" id="PF00149">
    <property type="entry name" value="Metallophos"/>
    <property type="match status" value="1"/>
</dbReference>
<evidence type="ECO:0000256" key="4">
    <source>
        <dbReference type="SAM" id="Phobius"/>
    </source>
</evidence>
<dbReference type="Gene3D" id="3.60.21.10">
    <property type="match status" value="1"/>
</dbReference>
<evidence type="ECO:0000256" key="2">
    <source>
        <dbReference type="RuleBase" id="RU362119"/>
    </source>
</evidence>
<proteinExistence type="inferred from homology"/>
<feature type="region of interest" description="Disordered" evidence="3">
    <location>
        <begin position="676"/>
        <end position="729"/>
    </location>
</feature>
<keyword evidence="4" id="KW-0472">Membrane</keyword>
<dbReference type="AlphaFoldDB" id="A0A3P1SEK3"/>
<feature type="signal peptide" evidence="2">
    <location>
        <begin position="1"/>
        <end position="25"/>
    </location>
</feature>
<dbReference type="InterPro" id="IPR006179">
    <property type="entry name" value="5_nucleotidase/apyrase"/>
</dbReference>
<evidence type="ECO:0000259" key="5">
    <source>
        <dbReference type="Pfam" id="PF00149"/>
    </source>
</evidence>
<dbReference type="InterPro" id="IPR008334">
    <property type="entry name" value="5'-Nucleotdase_C"/>
</dbReference>
<dbReference type="Pfam" id="PF02872">
    <property type="entry name" value="5_nucleotid_C"/>
    <property type="match status" value="1"/>
</dbReference>
<gene>
    <name evidence="7" type="ORF">EII11_04720</name>
</gene>
<organism evidence="7 8">
    <name type="scientific">Schaalia canis</name>
    <dbReference type="NCBI Taxonomy" id="100469"/>
    <lineage>
        <taxon>Bacteria</taxon>
        <taxon>Bacillati</taxon>
        <taxon>Actinomycetota</taxon>
        <taxon>Actinomycetes</taxon>
        <taxon>Actinomycetales</taxon>
        <taxon>Actinomycetaceae</taxon>
        <taxon>Schaalia</taxon>
    </lineage>
</organism>
<dbReference type="Gene3D" id="3.90.780.10">
    <property type="entry name" value="5'-Nucleotidase, C-terminal domain"/>
    <property type="match status" value="1"/>
</dbReference>
<dbReference type="PRINTS" id="PR01607">
    <property type="entry name" value="APYRASEFAMLY"/>
</dbReference>
<dbReference type="OrthoDB" id="1016457at2"/>
<dbReference type="InterPro" id="IPR036907">
    <property type="entry name" value="5'-Nucleotdase_C_sf"/>
</dbReference>
<dbReference type="GO" id="GO:0030288">
    <property type="term" value="C:outer membrane-bounded periplasmic space"/>
    <property type="evidence" value="ECO:0007669"/>
    <property type="project" value="TreeGrafter"/>
</dbReference>
<keyword evidence="2" id="KW-0547">Nucleotide-binding</keyword>
<comment type="caution">
    <text evidence="7">The sequence shown here is derived from an EMBL/GenBank/DDBJ whole genome shotgun (WGS) entry which is preliminary data.</text>
</comment>
<evidence type="ECO:0000313" key="8">
    <source>
        <dbReference type="Proteomes" id="UP000280444"/>
    </source>
</evidence>
<reference evidence="7 8" key="1">
    <citation type="submission" date="2018-11" db="EMBL/GenBank/DDBJ databases">
        <title>Genomes From Bacteria Associated with the Canine Oral Cavity: a Test Case for Automated Genome-Based Taxonomic Assignment.</title>
        <authorList>
            <person name="Coil D.A."/>
            <person name="Jospin G."/>
            <person name="Darling A.E."/>
            <person name="Wallis C."/>
            <person name="Davis I.J."/>
            <person name="Harris S."/>
            <person name="Eisen J.A."/>
            <person name="Holcombe L.J."/>
            <person name="O'Flynn C."/>
        </authorList>
    </citation>
    <scope>NUCLEOTIDE SEQUENCE [LARGE SCALE GENOMIC DNA]</scope>
    <source>
        <strain evidence="7 8">OH770</strain>
    </source>
</reference>
<sequence length="760" mass="78943">MKTRLVWSALLASALALTPLTPALADDPATVTVDIYGITDFHGHLERVVQKAKEPGQPDTVVDPGAVTMACELKKARDANPHLLFASAGDNIGGSAYTSSILKDVPTLEVLNALKLDVSAVGNHELDLGIKDLTDRVFPLVTFPHLAANLSGSAALDTQGNGGGVFIKDVQGITVAFVGALTDELPSLVSPSALAGLTISPALAAANEKASALKDGDAANGEADIVVVLTHEDAADQATLFNKSVDAVFAGHTHVDFLEVVTGKDGNKIAVIQADHYGWNLGKASISIDPVSKTITAVVAESIDLQKSDCVDDTYGVQAIVDKAVAQAKIEGGKPLARIGSNFLRGTNKGTDPGSNRGTESTASNMLADSFASWLTDEVAHSVKTRVGVMNPGGVRADLLYAKSDDEASDGIVTVGEAYTVQPFGNEMGYAQLTGAQFRELLGQQFQPGKDRPVLMLGLSQNVEVTLNQAAVRALAAIKESDDPQIPALRAAVVDSVMIDGQPLSDDAPLLVASNSFVLEGGDGYLVFKGVPFVNTGSLDRDVTALYLNKFAAEPLVATTKKRQIAVEGEATRVNSALDKLTASVYGAVYSNDAEKALGATTVDVELHGKKVASAAIDTTPVALRPETGTASFSIDVPRSAASQVCLKDPAARCYALAAVLRNAAGEELARRTFEVRAPADPPSVTPPSVTPPPPTTPPATTPPATKPPSTTPPAKKPSTEAPGKSGKIARTGATASYTIGAFALLAIVGGTLMFLRRRR</sequence>
<feature type="domain" description="5'-Nucleotidase C-terminal" evidence="6">
    <location>
        <begin position="355"/>
        <end position="529"/>
    </location>
</feature>
<dbReference type="GO" id="GO:0008768">
    <property type="term" value="F:UDP-sugar diphosphatase activity"/>
    <property type="evidence" value="ECO:0007669"/>
    <property type="project" value="TreeGrafter"/>
</dbReference>
<keyword evidence="4" id="KW-0812">Transmembrane</keyword>
<dbReference type="GO" id="GO:0009166">
    <property type="term" value="P:nucleotide catabolic process"/>
    <property type="evidence" value="ECO:0007669"/>
    <property type="project" value="InterPro"/>
</dbReference>
<feature type="chain" id="PRO_5017849221" evidence="2">
    <location>
        <begin position="26"/>
        <end position="760"/>
    </location>
</feature>
<dbReference type="InterPro" id="IPR004843">
    <property type="entry name" value="Calcineurin-like_PHP"/>
</dbReference>
<dbReference type="PANTHER" id="PTHR11575">
    <property type="entry name" value="5'-NUCLEOTIDASE-RELATED"/>
    <property type="match status" value="1"/>
</dbReference>
<evidence type="ECO:0000256" key="1">
    <source>
        <dbReference type="ARBA" id="ARBA00022729"/>
    </source>
</evidence>
<feature type="domain" description="Calcineurin-like phosphoesterase" evidence="5">
    <location>
        <begin position="35"/>
        <end position="255"/>
    </location>
</feature>
<dbReference type="SUPFAM" id="SSF56300">
    <property type="entry name" value="Metallo-dependent phosphatases"/>
    <property type="match status" value="1"/>
</dbReference>
<dbReference type="GO" id="GO:0008253">
    <property type="term" value="F:5'-nucleotidase activity"/>
    <property type="evidence" value="ECO:0007669"/>
    <property type="project" value="TreeGrafter"/>
</dbReference>
<dbReference type="SUPFAM" id="SSF55816">
    <property type="entry name" value="5'-nucleotidase (syn. UDP-sugar hydrolase), C-terminal domain"/>
    <property type="match status" value="1"/>
</dbReference>
<dbReference type="InterPro" id="IPR029052">
    <property type="entry name" value="Metallo-depent_PP-like"/>
</dbReference>
<name>A0A3P1SEK3_9ACTO</name>
<evidence type="ECO:0000256" key="3">
    <source>
        <dbReference type="SAM" id="MobiDB-lite"/>
    </source>
</evidence>
<dbReference type="Proteomes" id="UP000280444">
    <property type="component" value="Unassembled WGS sequence"/>
</dbReference>
<feature type="compositionally biased region" description="Polar residues" evidence="3">
    <location>
        <begin position="344"/>
        <end position="362"/>
    </location>
</feature>
<dbReference type="RefSeq" id="WP_124869340.1">
    <property type="nucleotide sequence ID" value="NZ_RQZF01000003.1"/>
</dbReference>
<keyword evidence="1 2" id="KW-0732">Signal</keyword>
<feature type="compositionally biased region" description="Pro residues" evidence="3">
    <location>
        <begin position="680"/>
        <end position="716"/>
    </location>
</feature>
<keyword evidence="8" id="KW-1185">Reference proteome</keyword>
<keyword evidence="4" id="KW-1133">Transmembrane helix</keyword>
<feature type="region of interest" description="Disordered" evidence="3">
    <location>
        <begin position="343"/>
        <end position="362"/>
    </location>
</feature>
<dbReference type="PANTHER" id="PTHR11575:SF24">
    <property type="entry name" value="5'-NUCLEOTIDASE"/>
    <property type="match status" value="1"/>
</dbReference>
<dbReference type="EMBL" id="RQZF01000003">
    <property type="protein sequence ID" value="RRC95578.1"/>
    <property type="molecule type" value="Genomic_DNA"/>
</dbReference>
<dbReference type="GO" id="GO:0000166">
    <property type="term" value="F:nucleotide binding"/>
    <property type="evidence" value="ECO:0007669"/>
    <property type="project" value="UniProtKB-KW"/>
</dbReference>
<accession>A0A3P1SEK3</accession>
<comment type="similarity">
    <text evidence="2">Belongs to the 5'-nucleotidase family.</text>
</comment>
<evidence type="ECO:0000259" key="6">
    <source>
        <dbReference type="Pfam" id="PF02872"/>
    </source>
</evidence>
<feature type="transmembrane region" description="Helical" evidence="4">
    <location>
        <begin position="736"/>
        <end position="756"/>
    </location>
</feature>
<protein>
    <submittedName>
        <fullName evidence="7">Bifunctional metallophosphatase/5'-nucleotidase</fullName>
    </submittedName>
</protein>
<evidence type="ECO:0000313" key="7">
    <source>
        <dbReference type="EMBL" id="RRC95578.1"/>
    </source>
</evidence>